<feature type="transmembrane region" description="Helical" evidence="1">
    <location>
        <begin position="37"/>
        <end position="57"/>
    </location>
</feature>
<gene>
    <name evidence="2" type="ORF">WL1483_708</name>
</gene>
<proteinExistence type="predicted"/>
<dbReference type="Proteomes" id="UP000058114">
    <property type="component" value="Chromosome"/>
</dbReference>
<reference evidence="3" key="1">
    <citation type="submission" date="2015-10" db="EMBL/GenBank/DDBJ databases">
        <title>Complete Genome Sequence of Aeromonas schubertii strain WL1483.</title>
        <authorList>
            <person name="Liu L."/>
        </authorList>
    </citation>
    <scope>NUCLEOTIDE SEQUENCE [LARGE SCALE GENOMIC DNA]</scope>
    <source>
        <strain evidence="3">WL1483</strain>
    </source>
</reference>
<dbReference type="PATRIC" id="fig|652.5.peg.2242"/>
<sequence length="257" mass="28406">MAASCTVHSWRWAPWWLLLCLIAQWLSAWVNYHNVSLLIVLLLLMWFAIALQSAPGLCVSPMVITLVTPLLLVPSASLRAIATLLLLASLTPKADKRERAMLAIALAFTLAVLWGHQLFGLLSGWLLNLDARGVGLWLELLGASPNIEGNRVARVGGHSLVVLKGCSSFAQLYLVVIAWLVAALWYGHRTRGAELVRLLLCLLIAIGANQLRLLLMSLDLQWYRLLHTGSVAQLYQWLVMMGVLLLLFLPPRQGTPP</sequence>
<organism evidence="2 3">
    <name type="scientific">Aeromonas schubertii</name>
    <dbReference type="NCBI Taxonomy" id="652"/>
    <lineage>
        <taxon>Bacteria</taxon>
        <taxon>Pseudomonadati</taxon>
        <taxon>Pseudomonadota</taxon>
        <taxon>Gammaproteobacteria</taxon>
        <taxon>Aeromonadales</taxon>
        <taxon>Aeromonadaceae</taxon>
        <taxon>Aeromonas</taxon>
    </lineage>
</organism>
<protein>
    <recommendedName>
        <fullName evidence="4">Exosortase/archaeosortase family protein</fullName>
    </recommendedName>
</protein>
<dbReference type="EMBL" id="CP013067">
    <property type="protein sequence ID" value="ALP40127.1"/>
    <property type="molecule type" value="Genomic_DNA"/>
</dbReference>
<accession>A0A0S2SEQ9</accession>
<reference evidence="2 3" key="2">
    <citation type="journal article" date="2016" name="Genome Announc.">
        <title>Complete Genome Sequence of the Highly Virulent Aeromonas schubertii Strain WL1483, Isolated from Diseased Snakehead Fish (Channa argus) in China.</title>
        <authorList>
            <person name="Liu L."/>
            <person name="Li N."/>
            <person name="Zhang D."/>
            <person name="Fu X."/>
            <person name="Shi C."/>
            <person name="Lin Q."/>
            <person name="Hao G."/>
        </authorList>
    </citation>
    <scope>NUCLEOTIDE SEQUENCE [LARGE SCALE GENOMIC DNA]</scope>
    <source>
        <strain evidence="2 3">WL1483</strain>
    </source>
</reference>
<feature type="transmembrane region" description="Helical" evidence="1">
    <location>
        <begin position="12"/>
        <end position="30"/>
    </location>
</feature>
<dbReference type="KEGG" id="asr:WL1483_708"/>
<feature type="transmembrane region" description="Helical" evidence="1">
    <location>
        <begin position="195"/>
        <end position="214"/>
    </location>
</feature>
<feature type="transmembrane region" description="Helical" evidence="1">
    <location>
        <begin position="100"/>
        <end position="127"/>
    </location>
</feature>
<name>A0A0S2SEQ9_9GAMM</name>
<evidence type="ECO:0000313" key="2">
    <source>
        <dbReference type="EMBL" id="ALP40127.1"/>
    </source>
</evidence>
<feature type="transmembrane region" description="Helical" evidence="1">
    <location>
        <begin position="63"/>
        <end position="88"/>
    </location>
</feature>
<dbReference type="RefSeq" id="WP_060586147.1">
    <property type="nucleotide sequence ID" value="NZ_CP013067.1"/>
</dbReference>
<keyword evidence="1" id="KW-0472">Membrane</keyword>
<dbReference type="AlphaFoldDB" id="A0A0S2SEQ9"/>
<keyword evidence="1" id="KW-0812">Transmembrane</keyword>
<evidence type="ECO:0000256" key="1">
    <source>
        <dbReference type="SAM" id="Phobius"/>
    </source>
</evidence>
<feature type="transmembrane region" description="Helical" evidence="1">
    <location>
        <begin position="234"/>
        <end position="251"/>
    </location>
</feature>
<evidence type="ECO:0008006" key="4">
    <source>
        <dbReference type="Google" id="ProtNLM"/>
    </source>
</evidence>
<keyword evidence="1" id="KW-1133">Transmembrane helix</keyword>
<feature type="transmembrane region" description="Helical" evidence="1">
    <location>
        <begin position="169"/>
        <end position="188"/>
    </location>
</feature>
<evidence type="ECO:0000313" key="3">
    <source>
        <dbReference type="Proteomes" id="UP000058114"/>
    </source>
</evidence>